<gene>
    <name evidence="1" type="ORF">TSPI_03489</name>
</gene>
<evidence type="ECO:0000313" key="1">
    <source>
        <dbReference type="EMBL" id="KAL1243058.1"/>
    </source>
</evidence>
<evidence type="ECO:0000313" key="2">
    <source>
        <dbReference type="Proteomes" id="UP001558632"/>
    </source>
</evidence>
<comment type="caution">
    <text evidence="1">The sequence shown here is derived from an EMBL/GenBank/DDBJ whole genome shotgun (WGS) entry which is preliminary data.</text>
</comment>
<keyword evidence="2" id="KW-1185">Reference proteome</keyword>
<dbReference type="Proteomes" id="UP001558632">
    <property type="component" value="Unassembled WGS sequence"/>
</dbReference>
<name>A0ABR3KR11_TRISP</name>
<accession>A0ABR3KR11</accession>
<proteinExistence type="predicted"/>
<sequence length="142" mass="16677">MCTLYQQLTKFWQNGRRKVLPKIRFGYSLHKFELPFGIASAPTIFRRLMEPSNRKHSTRMEATASETINERKRMKDRNLSVGDTVLWRSYGTGPRWMPGKVAQVRDLRDSMLTQGKEIIEESNGIRKKPKYLDDFLLKVEKV</sequence>
<organism evidence="1 2">
    <name type="scientific">Trichinella spiralis</name>
    <name type="common">Trichina worm</name>
    <dbReference type="NCBI Taxonomy" id="6334"/>
    <lineage>
        <taxon>Eukaryota</taxon>
        <taxon>Metazoa</taxon>
        <taxon>Ecdysozoa</taxon>
        <taxon>Nematoda</taxon>
        <taxon>Enoplea</taxon>
        <taxon>Dorylaimia</taxon>
        <taxon>Trichinellida</taxon>
        <taxon>Trichinellidae</taxon>
        <taxon>Trichinella</taxon>
    </lineage>
</organism>
<reference evidence="1 2" key="1">
    <citation type="submission" date="2024-07" db="EMBL/GenBank/DDBJ databases">
        <title>Enhanced genomic and transcriptomic resources for Trichinella pseudospiralis and T. spiralis underpin the discovery of pronounced molecular differences between stages and species.</title>
        <authorList>
            <person name="Pasi K.K."/>
            <person name="La Rosa G."/>
            <person name="Gomez-Morales M.A."/>
            <person name="Tosini F."/>
            <person name="Sumanam S."/>
            <person name="Young N.D."/>
            <person name="Chang B.C."/>
            <person name="Robin G.B."/>
        </authorList>
    </citation>
    <scope>NUCLEOTIDE SEQUENCE [LARGE SCALE GENOMIC DNA]</scope>
    <source>
        <strain evidence="1">ISS534</strain>
    </source>
</reference>
<dbReference type="EMBL" id="JBEUSY010000170">
    <property type="protein sequence ID" value="KAL1243058.1"/>
    <property type="molecule type" value="Genomic_DNA"/>
</dbReference>
<protein>
    <submittedName>
        <fullName evidence="1">Retrovirus-related Pol polyprotein from transposon opus</fullName>
    </submittedName>
</protein>